<organism evidence="1 2">
    <name type="scientific">Achromobacter pestifer</name>
    <dbReference type="NCBI Taxonomy" id="1353889"/>
    <lineage>
        <taxon>Bacteria</taxon>
        <taxon>Pseudomonadati</taxon>
        <taxon>Pseudomonadota</taxon>
        <taxon>Betaproteobacteria</taxon>
        <taxon>Burkholderiales</taxon>
        <taxon>Alcaligenaceae</taxon>
        <taxon>Achromobacter</taxon>
    </lineage>
</organism>
<accession>A0A7D4HYV3</accession>
<dbReference type="AlphaFoldDB" id="A0A7D4HYV3"/>
<sequence>MNQLTNDNAGLLAYLRGYGRNNPEGLEDIAAYPGWAFLASNDAQRRMEKILESLPLHEVMAIANHEIDLNELARQVLAEQSAE</sequence>
<protein>
    <submittedName>
        <fullName evidence="1">Uncharacterized protein</fullName>
    </submittedName>
</protein>
<gene>
    <name evidence="1" type="ORF">FOC84_10660</name>
</gene>
<name>A0A7D4HYV3_9BURK</name>
<dbReference type="KEGG" id="apes:FOC84_10660"/>
<proteinExistence type="predicted"/>
<evidence type="ECO:0000313" key="1">
    <source>
        <dbReference type="EMBL" id="QKH35378.1"/>
    </source>
</evidence>
<dbReference type="Proteomes" id="UP000500970">
    <property type="component" value="Chromosome"/>
</dbReference>
<dbReference type="EMBL" id="CP053985">
    <property type="protein sequence ID" value="QKH35378.1"/>
    <property type="molecule type" value="Genomic_DNA"/>
</dbReference>
<dbReference type="RefSeq" id="WP_173144394.1">
    <property type="nucleotide sequence ID" value="NZ_CP053985.1"/>
</dbReference>
<reference evidence="1 2" key="1">
    <citation type="submission" date="2020-05" db="EMBL/GenBank/DDBJ databases">
        <title>FDA dAtabase for Regulatory Grade micrObial Sequences (FDA-ARGOS): Supporting development and validation of Infectious Disease Dx tests.</title>
        <authorList>
            <person name="Sproer C."/>
            <person name="Gronow S."/>
            <person name="Severitt S."/>
            <person name="Schroder I."/>
            <person name="Tallon L."/>
            <person name="Sadzewicz L."/>
            <person name="Zhao X."/>
            <person name="Vavikolanu K."/>
            <person name="Mehta A."/>
            <person name="Aluvathingal J."/>
            <person name="Nadendla S."/>
            <person name="Myers T."/>
            <person name="Yan Y."/>
            <person name="Sichtig H."/>
        </authorList>
    </citation>
    <scope>NUCLEOTIDE SEQUENCE [LARGE SCALE GENOMIC DNA]</scope>
    <source>
        <strain evidence="1 2">FDAARGOS_790</strain>
    </source>
</reference>
<keyword evidence="2" id="KW-1185">Reference proteome</keyword>
<evidence type="ECO:0000313" key="2">
    <source>
        <dbReference type="Proteomes" id="UP000500970"/>
    </source>
</evidence>